<dbReference type="GO" id="GO:0005886">
    <property type="term" value="C:plasma membrane"/>
    <property type="evidence" value="ECO:0007669"/>
    <property type="project" value="UniProtKB-SubCell"/>
</dbReference>
<dbReference type="AlphaFoldDB" id="A0A9W7W8I9"/>
<comment type="subcellular location">
    <subcellularLocation>
        <location evidence="1">Cell junction</location>
        <location evidence="1">Tight junction</location>
    </subcellularLocation>
    <subcellularLocation>
        <location evidence="2">Cell membrane</location>
        <topology evidence="2">Multi-pass membrane protein</topology>
    </subcellularLocation>
</comment>
<evidence type="ECO:0000256" key="10">
    <source>
        <dbReference type="SAM" id="Phobius"/>
    </source>
</evidence>
<reference evidence="11" key="1">
    <citation type="submission" date="2021-02" db="EMBL/GenBank/DDBJ databases">
        <title>Comparative genomics reveals that relaxation of natural selection precedes convergent phenotypic evolution of cavefish.</title>
        <authorList>
            <person name="Peng Z."/>
        </authorList>
    </citation>
    <scope>NUCLEOTIDE SEQUENCE</scope>
    <source>
        <tissue evidence="11">Muscle</tissue>
    </source>
</reference>
<accession>A0A9W7W8I9</accession>
<evidence type="ECO:0000256" key="7">
    <source>
        <dbReference type="ARBA" id="ARBA00022949"/>
    </source>
</evidence>
<sequence>MAVQLLGYILSIVGLCGLIFATFTNEWKVSVHDNKDMVLMDFSEGLWMECSTHVSSPQFMCNSYTSILYQSVKLQVAEAMMIISIGLAGVGVLVAVAGLKCTRCLDGDNRLKNRVALTGGSFFILSGLCALIVTSWFIYEIMTDFYAKESNEQRYVVGRSLIAGFVAALLCLFGGMLLSICSATRMQSSSNVIKHPTSKSPGKDYV</sequence>
<comment type="caution">
    <text evidence="11">The sequence shown here is derived from an EMBL/GenBank/DDBJ whole genome shotgun (WGS) entry which is preliminary data.</text>
</comment>
<keyword evidence="12" id="KW-1185">Reference proteome</keyword>
<dbReference type="PRINTS" id="PR01077">
    <property type="entry name" value="CLAUDIN"/>
</dbReference>
<feature type="transmembrane region" description="Helical" evidence="10">
    <location>
        <begin position="120"/>
        <end position="139"/>
    </location>
</feature>
<feature type="transmembrane region" description="Helical" evidence="10">
    <location>
        <begin position="5"/>
        <end position="23"/>
    </location>
</feature>
<keyword evidence="6 10" id="KW-0812">Transmembrane</keyword>
<organism evidence="11 12">
    <name type="scientific">Triplophysa rosa</name>
    <name type="common">Cave loach</name>
    <dbReference type="NCBI Taxonomy" id="992332"/>
    <lineage>
        <taxon>Eukaryota</taxon>
        <taxon>Metazoa</taxon>
        <taxon>Chordata</taxon>
        <taxon>Craniata</taxon>
        <taxon>Vertebrata</taxon>
        <taxon>Euteleostomi</taxon>
        <taxon>Actinopterygii</taxon>
        <taxon>Neopterygii</taxon>
        <taxon>Teleostei</taxon>
        <taxon>Ostariophysi</taxon>
        <taxon>Cypriniformes</taxon>
        <taxon>Nemacheilidae</taxon>
        <taxon>Triplophysa</taxon>
    </lineage>
</organism>
<dbReference type="PANTHER" id="PTHR12002">
    <property type="entry name" value="CLAUDIN"/>
    <property type="match status" value="1"/>
</dbReference>
<feature type="transmembrane region" description="Helical" evidence="10">
    <location>
        <begin position="79"/>
        <end position="99"/>
    </location>
</feature>
<keyword evidence="4" id="KW-0796">Tight junction</keyword>
<keyword evidence="5" id="KW-1003">Cell membrane</keyword>
<keyword evidence="9 10" id="KW-0472">Membrane</keyword>
<evidence type="ECO:0000313" key="11">
    <source>
        <dbReference type="EMBL" id="KAI7791372.1"/>
    </source>
</evidence>
<dbReference type="EMBL" id="JAFHDT010000025">
    <property type="protein sequence ID" value="KAI7791372.1"/>
    <property type="molecule type" value="Genomic_DNA"/>
</dbReference>
<dbReference type="InterPro" id="IPR006187">
    <property type="entry name" value="Claudin"/>
</dbReference>
<evidence type="ECO:0000256" key="1">
    <source>
        <dbReference type="ARBA" id="ARBA00004435"/>
    </source>
</evidence>
<keyword evidence="7" id="KW-0965">Cell junction</keyword>
<protein>
    <submittedName>
        <fullName evidence="11">Claudin-1-like</fullName>
    </submittedName>
</protein>
<evidence type="ECO:0000256" key="8">
    <source>
        <dbReference type="ARBA" id="ARBA00022989"/>
    </source>
</evidence>
<dbReference type="GO" id="GO:0005198">
    <property type="term" value="F:structural molecule activity"/>
    <property type="evidence" value="ECO:0007669"/>
    <property type="project" value="InterPro"/>
</dbReference>
<dbReference type="Gene3D" id="1.20.140.150">
    <property type="match status" value="1"/>
</dbReference>
<evidence type="ECO:0000256" key="3">
    <source>
        <dbReference type="ARBA" id="ARBA00008295"/>
    </source>
</evidence>
<dbReference type="GO" id="GO:0005923">
    <property type="term" value="C:bicellular tight junction"/>
    <property type="evidence" value="ECO:0007669"/>
    <property type="project" value="UniProtKB-SubCell"/>
</dbReference>
<evidence type="ECO:0000256" key="5">
    <source>
        <dbReference type="ARBA" id="ARBA00022475"/>
    </source>
</evidence>
<dbReference type="Proteomes" id="UP001059041">
    <property type="component" value="Linkage Group LG25"/>
</dbReference>
<keyword evidence="8 10" id="KW-1133">Transmembrane helix</keyword>
<evidence type="ECO:0000313" key="12">
    <source>
        <dbReference type="Proteomes" id="UP001059041"/>
    </source>
</evidence>
<dbReference type="OrthoDB" id="8928700at2759"/>
<dbReference type="InterPro" id="IPR004031">
    <property type="entry name" value="PMP22/EMP/MP20/Claudin"/>
</dbReference>
<name>A0A9W7W8I9_TRIRA</name>
<feature type="transmembrane region" description="Helical" evidence="10">
    <location>
        <begin position="159"/>
        <end position="181"/>
    </location>
</feature>
<dbReference type="Pfam" id="PF00822">
    <property type="entry name" value="PMP22_Claudin"/>
    <property type="match status" value="1"/>
</dbReference>
<evidence type="ECO:0000256" key="4">
    <source>
        <dbReference type="ARBA" id="ARBA00022427"/>
    </source>
</evidence>
<evidence type="ECO:0000256" key="9">
    <source>
        <dbReference type="ARBA" id="ARBA00023136"/>
    </source>
</evidence>
<evidence type="ECO:0000256" key="6">
    <source>
        <dbReference type="ARBA" id="ARBA00022692"/>
    </source>
</evidence>
<gene>
    <name evidence="11" type="ORF">IRJ41_018763</name>
</gene>
<comment type="similarity">
    <text evidence="3">Belongs to the claudin family.</text>
</comment>
<proteinExistence type="inferred from homology"/>
<evidence type="ECO:0000256" key="2">
    <source>
        <dbReference type="ARBA" id="ARBA00004651"/>
    </source>
</evidence>